<keyword evidence="3" id="KW-0997">Cell inner membrane</keyword>
<keyword evidence="4 8" id="KW-0812">Transmembrane</keyword>
<comment type="similarity">
    <text evidence="7">Belongs to the ThrE exporter (TC 2.A.79) family.</text>
</comment>
<dbReference type="Proteomes" id="UP000292927">
    <property type="component" value="Unassembled WGS sequence"/>
</dbReference>
<keyword evidence="11" id="KW-1185">Reference proteome</keyword>
<evidence type="ECO:0000256" key="5">
    <source>
        <dbReference type="ARBA" id="ARBA00022989"/>
    </source>
</evidence>
<evidence type="ECO:0000256" key="2">
    <source>
        <dbReference type="ARBA" id="ARBA00022475"/>
    </source>
</evidence>
<reference evidence="10 11" key="1">
    <citation type="submission" date="2019-02" db="EMBL/GenBank/DDBJ databases">
        <title>Genomic Encyclopedia of Type Strains, Phase IV (KMG-IV): sequencing the most valuable type-strain genomes for metagenomic binning, comparative biology and taxonomic classification.</title>
        <authorList>
            <person name="Goeker M."/>
        </authorList>
    </citation>
    <scope>NUCLEOTIDE SEQUENCE [LARGE SCALE GENOMIC DNA]</scope>
    <source>
        <strain evidence="10 11">DSM 29486</strain>
    </source>
</reference>
<organism evidence="10 11">
    <name type="scientific">Cuneatibacter caecimuris</name>
    <dbReference type="NCBI Taxonomy" id="1796618"/>
    <lineage>
        <taxon>Bacteria</taxon>
        <taxon>Bacillati</taxon>
        <taxon>Bacillota</taxon>
        <taxon>Clostridia</taxon>
        <taxon>Lachnospirales</taxon>
        <taxon>Lachnospiraceae</taxon>
        <taxon>Cuneatibacter</taxon>
    </lineage>
</organism>
<dbReference type="InterPro" id="IPR050539">
    <property type="entry name" value="ThrE_Dicarb/AminoAcid_Exp"/>
</dbReference>
<comment type="subcellular location">
    <subcellularLocation>
        <location evidence="1">Cell membrane</location>
        <topology evidence="1">Multi-pass membrane protein</topology>
    </subcellularLocation>
</comment>
<dbReference type="GO" id="GO:0005886">
    <property type="term" value="C:plasma membrane"/>
    <property type="evidence" value="ECO:0007669"/>
    <property type="project" value="UniProtKB-SubCell"/>
</dbReference>
<evidence type="ECO:0000256" key="6">
    <source>
        <dbReference type="ARBA" id="ARBA00023136"/>
    </source>
</evidence>
<dbReference type="AlphaFoldDB" id="A0A4Q7PM70"/>
<proteinExistence type="inferred from homology"/>
<evidence type="ECO:0000256" key="3">
    <source>
        <dbReference type="ARBA" id="ARBA00022519"/>
    </source>
</evidence>
<dbReference type="Pfam" id="PF12821">
    <property type="entry name" value="ThrE_2"/>
    <property type="match status" value="1"/>
</dbReference>
<evidence type="ECO:0000256" key="1">
    <source>
        <dbReference type="ARBA" id="ARBA00004651"/>
    </source>
</evidence>
<gene>
    <name evidence="10" type="ORF">EV209_1427</name>
</gene>
<comment type="caution">
    <text evidence="10">The sequence shown here is derived from an EMBL/GenBank/DDBJ whole genome shotgun (WGS) entry which is preliminary data.</text>
</comment>
<accession>A0A4Q7PM70</accession>
<keyword evidence="2" id="KW-1003">Cell membrane</keyword>
<feature type="transmembrane region" description="Helical" evidence="8">
    <location>
        <begin position="30"/>
        <end position="47"/>
    </location>
</feature>
<feature type="transmembrane region" description="Helical" evidence="8">
    <location>
        <begin position="115"/>
        <end position="137"/>
    </location>
</feature>
<name>A0A4Q7PM70_9FIRM</name>
<evidence type="ECO:0000256" key="4">
    <source>
        <dbReference type="ARBA" id="ARBA00022692"/>
    </source>
</evidence>
<evidence type="ECO:0000256" key="7">
    <source>
        <dbReference type="ARBA" id="ARBA00034125"/>
    </source>
</evidence>
<feature type="transmembrane region" description="Helical" evidence="8">
    <location>
        <begin position="6"/>
        <end position="23"/>
    </location>
</feature>
<keyword evidence="6 8" id="KW-0472">Membrane</keyword>
<feature type="transmembrane region" description="Helical" evidence="8">
    <location>
        <begin position="80"/>
        <end position="103"/>
    </location>
</feature>
<keyword evidence="5 8" id="KW-1133">Transmembrane helix</keyword>
<dbReference type="InterPro" id="IPR024528">
    <property type="entry name" value="ThrE_2"/>
</dbReference>
<evidence type="ECO:0000313" key="11">
    <source>
        <dbReference type="Proteomes" id="UP000292927"/>
    </source>
</evidence>
<dbReference type="RefSeq" id="WP_243647531.1">
    <property type="nucleotide sequence ID" value="NZ_SGXF01000002.1"/>
</dbReference>
<feature type="domain" description="Threonine/Serine exporter ThrE" evidence="9">
    <location>
        <begin position="8"/>
        <end position="136"/>
    </location>
</feature>
<feature type="transmembrane region" description="Helical" evidence="8">
    <location>
        <begin position="53"/>
        <end position="73"/>
    </location>
</feature>
<sequence>MMGEMIFQVMGAFVAVIWFSVLLETPKKYLIYAGIVGGIGWIVYYLSNHFTGQVVLANFLAAVAIAVVSHIFARVFKAPVTVFFIAGILPLVPGGLIYNAAYQFLHGNQSAGGDYLILTLEIAGVLAMAIFIVDTVFQHIRKEKRK</sequence>
<dbReference type="GO" id="GO:0015744">
    <property type="term" value="P:succinate transport"/>
    <property type="evidence" value="ECO:0007669"/>
    <property type="project" value="TreeGrafter"/>
</dbReference>
<dbReference type="PANTHER" id="PTHR34390:SF1">
    <property type="entry name" value="SUCCINATE TRANSPORTER SUBUNIT YJJB-RELATED"/>
    <property type="match status" value="1"/>
</dbReference>
<evidence type="ECO:0000256" key="8">
    <source>
        <dbReference type="SAM" id="Phobius"/>
    </source>
</evidence>
<dbReference type="PANTHER" id="PTHR34390">
    <property type="entry name" value="UPF0442 PROTEIN YJJB-RELATED"/>
    <property type="match status" value="1"/>
</dbReference>
<dbReference type="EMBL" id="SGXF01000002">
    <property type="protein sequence ID" value="RZT00990.1"/>
    <property type="molecule type" value="Genomic_DNA"/>
</dbReference>
<evidence type="ECO:0000259" key="9">
    <source>
        <dbReference type="Pfam" id="PF12821"/>
    </source>
</evidence>
<evidence type="ECO:0000313" key="10">
    <source>
        <dbReference type="EMBL" id="RZT00990.1"/>
    </source>
</evidence>
<protein>
    <submittedName>
        <fullName evidence="10">Uncharacterized membrane protein YjjB (DUF3815 family)</fullName>
    </submittedName>
</protein>